<protein>
    <submittedName>
        <fullName evidence="2">Uncharacterized protein</fullName>
    </submittedName>
</protein>
<dbReference type="OrthoDB" id="10630199at2759"/>
<name>A0A2I2FYD6_9EURO</name>
<accession>A0A2I2FYD6</accession>
<dbReference type="VEuPathDB" id="FungiDB:P170DRAFT_248419"/>
<keyword evidence="3" id="KW-1185">Reference proteome</keyword>
<feature type="region of interest" description="Disordered" evidence="1">
    <location>
        <begin position="1"/>
        <end position="23"/>
    </location>
</feature>
<dbReference type="Proteomes" id="UP000234275">
    <property type="component" value="Unassembled WGS sequence"/>
</dbReference>
<gene>
    <name evidence="2" type="ORF">P170DRAFT_248419</name>
</gene>
<evidence type="ECO:0000313" key="2">
    <source>
        <dbReference type="EMBL" id="PLB45649.1"/>
    </source>
</evidence>
<organism evidence="2 3">
    <name type="scientific">Aspergillus steynii IBT 23096</name>
    <dbReference type="NCBI Taxonomy" id="1392250"/>
    <lineage>
        <taxon>Eukaryota</taxon>
        <taxon>Fungi</taxon>
        <taxon>Dikarya</taxon>
        <taxon>Ascomycota</taxon>
        <taxon>Pezizomycotina</taxon>
        <taxon>Eurotiomycetes</taxon>
        <taxon>Eurotiomycetidae</taxon>
        <taxon>Eurotiales</taxon>
        <taxon>Aspergillaceae</taxon>
        <taxon>Aspergillus</taxon>
        <taxon>Aspergillus subgen. Circumdati</taxon>
    </lineage>
</organism>
<dbReference type="AlphaFoldDB" id="A0A2I2FYD6"/>
<comment type="caution">
    <text evidence="2">The sequence shown here is derived from an EMBL/GenBank/DDBJ whole genome shotgun (WGS) entry which is preliminary data.</text>
</comment>
<feature type="compositionally biased region" description="Basic residues" evidence="1">
    <location>
        <begin position="7"/>
        <end position="21"/>
    </location>
</feature>
<sequence length="183" mass="20839">MKTEIRIKRKESRGKHPKPKSKMALDARKLKNPHHVLWGCCGWRWKCFVLLRESPPKLWNESRFRWPIISRAQSRGWIWCYREGGTAATKVLVATTLDSRGLKSAGKLQVWSAIGTGHNPRDKAPAFLGWRLSWQLPGTSSMVFHSILQIIKPFPASPASRNLETRCRRRGGTVTVPPVPLIP</sequence>
<evidence type="ECO:0000256" key="1">
    <source>
        <dbReference type="SAM" id="MobiDB-lite"/>
    </source>
</evidence>
<dbReference type="RefSeq" id="XP_024700951.1">
    <property type="nucleotide sequence ID" value="XM_024843006.1"/>
</dbReference>
<dbReference type="EMBL" id="MSFO01000007">
    <property type="protein sequence ID" value="PLB45649.1"/>
    <property type="molecule type" value="Genomic_DNA"/>
</dbReference>
<proteinExistence type="predicted"/>
<dbReference type="GeneID" id="36550705"/>
<evidence type="ECO:0000313" key="3">
    <source>
        <dbReference type="Proteomes" id="UP000234275"/>
    </source>
</evidence>
<reference evidence="2 3" key="1">
    <citation type="submission" date="2016-12" db="EMBL/GenBank/DDBJ databases">
        <title>The genomes of Aspergillus section Nigri reveals drivers in fungal speciation.</title>
        <authorList>
            <consortium name="DOE Joint Genome Institute"/>
            <person name="Vesth T.C."/>
            <person name="Nybo J."/>
            <person name="Theobald S."/>
            <person name="Brandl J."/>
            <person name="Frisvad J.C."/>
            <person name="Nielsen K.F."/>
            <person name="Lyhne E.K."/>
            <person name="Kogle M.E."/>
            <person name="Kuo A."/>
            <person name="Riley R."/>
            <person name="Clum A."/>
            <person name="Nolan M."/>
            <person name="Lipzen A."/>
            <person name="Salamov A."/>
            <person name="Henrissat B."/>
            <person name="Wiebenga A."/>
            <person name="De Vries R.P."/>
            <person name="Grigoriev I.V."/>
            <person name="Mortensen U.H."/>
            <person name="Andersen M.R."/>
            <person name="Baker S.E."/>
        </authorList>
    </citation>
    <scope>NUCLEOTIDE SEQUENCE [LARGE SCALE GENOMIC DNA]</scope>
    <source>
        <strain evidence="2 3">IBT 23096</strain>
    </source>
</reference>